<evidence type="ECO:0000313" key="8">
    <source>
        <dbReference type="EMBL" id="CAH1388364.1"/>
    </source>
</evidence>
<keyword evidence="6" id="KW-0472">Membrane</keyword>
<name>A0A9P0GUG9_NEZVI</name>
<dbReference type="PANTHER" id="PTHR46953:SF1">
    <property type="entry name" value="G-PROTEIN COUPLED RECEPTOR MTH-LIKE 1-RELATED"/>
    <property type="match status" value="1"/>
</dbReference>
<feature type="transmembrane region" description="Helical" evidence="6">
    <location>
        <begin position="362"/>
        <end position="383"/>
    </location>
</feature>
<keyword evidence="6" id="KW-0812">Transmembrane</keyword>
<proteinExistence type="inferred from homology"/>
<evidence type="ECO:0000256" key="2">
    <source>
        <dbReference type="ARBA" id="ARBA00008979"/>
    </source>
</evidence>
<comment type="similarity">
    <text evidence="2">Belongs to the G-protein coupled receptor 2 family. Mth subfamily.</text>
</comment>
<dbReference type="InterPro" id="IPR036272">
    <property type="entry name" value="Methuselah_N_sf"/>
</dbReference>
<keyword evidence="4" id="KW-0675">Receptor</keyword>
<evidence type="ECO:0000256" key="5">
    <source>
        <dbReference type="ARBA" id="ARBA00023224"/>
    </source>
</evidence>
<dbReference type="AlphaFoldDB" id="A0A9P0GUG9"/>
<evidence type="ECO:0000256" key="7">
    <source>
        <dbReference type="SAM" id="SignalP"/>
    </source>
</evidence>
<dbReference type="Proteomes" id="UP001152798">
    <property type="component" value="Chromosome 1"/>
</dbReference>
<evidence type="ECO:0000256" key="4">
    <source>
        <dbReference type="ARBA" id="ARBA00023170"/>
    </source>
</evidence>
<feature type="transmembrane region" description="Helical" evidence="6">
    <location>
        <begin position="395"/>
        <end position="415"/>
    </location>
</feature>
<feature type="chain" id="PRO_5040322613" description="Methuselah N-terminal domain-containing protein" evidence="7">
    <location>
        <begin position="34"/>
        <end position="449"/>
    </location>
</feature>
<feature type="signal peptide" evidence="7">
    <location>
        <begin position="1"/>
        <end position="33"/>
    </location>
</feature>
<dbReference type="EMBL" id="OV725077">
    <property type="protein sequence ID" value="CAH1388364.1"/>
    <property type="molecule type" value="Genomic_DNA"/>
</dbReference>
<evidence type="ECO:0000256" key="3">
    <source>
        <dbReference type="ARBA" id="ARBA00023040"/>
    </source>
</evidence>
<evidence type="ECO:0000256" key="1">
    <source>
        <dbReference type="ARBA" id="ARBA00004141"/>
    </source>
</evidence>
<feature type="transmembrane region" description="Helical" evidence="6">
    <location>
        <begin position="421"/>
        <end position="440"/>
    </location>
</feature>
<dbReference type="OrthoDB" id="8182178at2759"/>
<dbReference type="GO" id="GO:0016020">
    <property type="term" value="C:membrane"/>
    <property type="evidence" value="ECO:0007669"/>
    <property type="project" value="UniProtKB-SubCell"/>
</dbReference>
<evidence type="ECO:0000256" key="6">
    <source>
        <dbReference type="SAM" id="Phobius"/>
    </source>
</evidence>
<organism evidence="8 9">
    <name type="scientific">Nezara viridula</name>
    <name type="common">Southern green stink bug</name>
    <name type="synonym">Cimex viridulus</name>
    <dbReference type="NCBI Taxonomy" id="85310"/>
    <lineage>
        <taxon>Eukaryota</taxon>
        <taxon>Metazoa</taxon>
        <taxon>Ecdysozoa</taxon>
        <taxon>Arthropoda</taxon>
        <taxon>Hexapoda</taxon>
        <taxon>Insecta</taxon>
        <taxon>Pterygota</taxon>
        <taxon>Neoptera</taxon>
        <taxon>Paraneoptera</taxon>
        <taxon>Hemiptera</taxon>
        <taxon>Heteroptera</taxon>
        <taxon>Panheteroptera</taxon>
        <taxon>Pentatomomorpha</taxon>
        <taxon>Pentatomoidea</taxon>
        <taxon>Pentatomidae</taxon>
        <taxon>Pentatominae</taxon>
        <taxon>Nezara</taxon>
    </lineage>
</organism>
<dbReference type="SUPFAM" id="SSF63877">
    <property type="entry name" value="Methuselah ectodomain"/>
    <property type="match status" value="1"/>
</dbReference>
<keyword evidence="6" id="KW-1133">Transmembrane helix</keyword>
<reference evidence="8" key="1">
    <citation type="submission" date="2022-01" db="EMBL/GenBank/DDBJ databases">
        <authorList>
            <person name="King R."/>
        </authorList>
    </citation>
    <scope>NUCLEOTIDE SEQUENCE</scope>
</reference>
<dbReference type="InterPro" id="IPR052808">
    <property type="entry name" value="GPCR_Mth-like"/>
</dbReference>
<evidence type="ECO:0008006" key="10">
    <source>
        <dbReference type="Google" id="ProtNLM"/>
    </source>
</evidence>
<dbReference type="PANTHER" id="PTHR46953">
    <property type="entry name" value="G-PROTEIN COUPLED RECEPTOR MTH-LIKE 1-RELATED"/>
    <property type="match status" value="1"/>
</dbReference>
<accession>A0A9P0GUG9</accession>
<dbReference type="GO" id="GO:0004930">
    <property type="term" value="F:G protein-coupled receptor activity"/>
    <property type="evidence" value="ECO:0007669"/>
    <property type="project" value="UniProtKB-KW"/>
</dbReference>
<dbReference type="Gene3D" id="1.20.1070.10">
    <property type="entry name" value="Rhodopsin 7-helix transmembrane proteins"/>
    <property type="match status" value="1"/>
</dbReference>
<evidence type="ECO:0000313" key="9">
    <source>
        <dbReference type="Proteomes" id="UP001152798"/>
    </source>
</evidence>
<comment type="subcellular location">
    <subcellularLocation>
        <location evidence="1">Membrane</location>
        <topology evidence="1">Multi-pass membrane protein</topology>
    </subcellularLocation>
</comment>
<gene>
    <name evidence="8" type="ORF">NEZAVI_LOCUS8</name>
</gene>
<keyword evidence="9" id="KW-1185">Reference proteome</keyword>
<keyword evidence="7" id="KW-0732">Signal</keyword>
<keyword evidence="5" id="KW-0807">Transducer</keyword>
<sequence>MLLGVLSLLLLGSRRPAVMLLAVLSLLLAPVSPLVVSVKKCCPQESSLYLSGGQAECLESAHTWRYMNFSFGFSPRCNNTHQLALQGTNASCIDNLNGTDSIVALNCESDEEKFVVPSVNYLRKCCPVDRVYDSFLQTCWGEQKPSLPTPLVNVLLHNAEGVVDVEVGAPQCPWDEVLVDHLVPVGNVYRHQSASITFVSRGKNYTMNPDEVCVDRTERQNQLVVRTCEDQRIACKNHTCIRKCCPEGMSYFEEESTQCIPSNRSILLMKVFNASGQRPRPVAPRNPAYWYDIDCPFGKYLEETAESYHLDLDGSIYARDGTKTELGFFCVENVYNGNISFFKDGDFVFFCFPPTEKPYLPLWNTVGMMVSAFFLLLTLLVYCSLPSLQNLHGKTLMCHVACLFAAYSGLVTVQLITDQLLAQLCVIMGNYERLYLFILFRTNSKRKYL</sequence>
<keyword evidence="3" id="KW-0297">G-protein coupled receptor</keyword>
<protein>
    <recommendedName>
        <fullName evidence="10">Methuselah N-terminal domain-containing protein</fullName>
    </recommendedName>
</protein>